<dbReference type="PANTHER" id="PTHR15860">
    <property type="entry name" value="UNCHARACTERIZED RING FINGER-CONTAINING PROTEIN"/>
    <property type="match status" value="1"/>
</dbReference>
<feature type="compositionally biased region" description="Basic and acidic residues" evidence="17">
    <location>
        <begin position="1"/>
        <end position="16"/>
    </location>
</feature>
<dbReference type="Gene3D" id="3.30.40.10">
    <property type="entry name" value="Zinc/RING finger domain, C3HC4 (zinc finger)"/>
    <property type="match status" value="1"/>
</dbReference>
<feature type="transmembrane region" description="Helical" evidence="18">
    <location>
        <begin position="140"/>
        <end position="165"/>
    </location>
</feature>
<name>A0A3Q3DY83_HIPCM</name>
<keyword evidence="6 18" id="KW-0812">Transmembrane</keyword>
<dbReference type="InterPro" id="IPR017907">
    <property type="entry name" value="Znf_RING_CS"/>
</dbReference>
<comment type="catalytic activity">
    <reaction evidence="1">
        <text>S-ubiquitinyl-[E2 ubiquitin-conjugating enzyme]-L-cysteine + [acceptor protein]-L-lysine = [E2 ubiquitin-conjugating enzyme]-L-cysteine + N(6)-ubiquitinyl-[acceptor protein]-L-lysine.</text>
        <dbReference type="EC" id="2.3.2.27"/>
    </reaction>
</comment>
<evidence type="ECO:0000256" key="7">
    <source>
        <dbReference type="ARBA" id="ARBA00022723"/>
    </source>
</evidence>
<keyword evidence="12 18" id="KW-0472">Membrane</keyword>
<feature type="domain" description="RING-type" evidence="19">
    <location>
        <begin position="346"/>
        <end position="383"/>
    </location>
</feature>
<keyword evidence="7" id="KW-0479">Metal-binding</keyword>
<evidence type="ECO:0000256" key="6">
    <source>
        <dbReference type="ARBA" id="ARBA00022692"/>
    </source>
</evidence>
<evidence type="ECO:0000256" key="3">
    <source>
        <dbReference type="ARBA" id="ARBA00004906"/>
    </source>
</evidence>
<evidence type="ECO:0000256" key="13">
    <source>
        <dbReference type="ARBA" id="ARBA00037172"/>
    </source>
</evidence>
<dbReference type="SMART" id="SM00184">
    <property type="entry name" value="RING"/>
    <property type="match status" value="1"/>
</dbReference>
<feature type="compositionally biased region" description="Basic residues" evidence="17">
    <location>
        <begin position="83"/>
        <end position="103"/>
    </location>
</feature>
<evidence type="ECO:0000256" key="2">
    <source>
        <dbReference type="ARBA" id="ARBA00004127"/>
    </source>
</evidence>
<evidence type="ECO:0000256" key="16">
    <source>
        <dbReference type="PROSITE-ProRule" id="PRU00175"/>
    </source>
</evidence>
<dbReference type="GO" id="GO:0061630">
    <property type="term" value="F:ubiquitin protein ligase activity"/>
    <property type="evidence" value="ECO:0007669"/>
    <property type="project" value="UniProtKB-EC"/>
</dbReference>
<evidence type="ECO:0000256" key="9">
    <source>
        <dbReference type="ARBA" id="ARBA00022786"/>
    </source>
</evidence>
<dbReference type="GO" id="GO:0008270">
    <property type="term" value="F:zinc ion binding"/>
    <property type="evidence" value="ECO:0007669"/>
    <property type="project" value="UniProtKB-KW"/>
</dbReference>
<evidence type="ECO:0000256" key="11">
    <source>
        <dbReference type="ARBA" id="ARBA00022989"/>
    </source>
</evidence>
<feature type="compositionally biased region" description="Acidic residues" evidence="17">
    <location>
        <begin position="110"/>
        <end position="119"/>
    </location>
</feature>
<evidence type="ECO:0000259" key="19">
    <source>
        <dbReference type="PROSITE" id="PS50089"/>
    </source>
</evidence>
<dbReference type="AlphaFoldDB" id="A0A3Q3DY83"/>
<dbReference type="Ensembl" id="ENSHCOT00000016111.1">
    <property type="protein sequence ID" value="ENSHCOP00000023656.1"/>
    <property type="gene ID" value="ENSHCOG00000012411.1"/>
</dbReference>
<feature type="region of interest" description="Disordered" evidence="17">
    <location>
        <begin position="1"/>
        <end position="32"/>
    </location>
</feature>
<dbReference type="InterPro" id="IPR001841">
    <property type="entry name" value="Znf_RING"/>
</dbReference>
<dbReference type="SUPFAM" id="SSF57850">
    <property type="entry name" value="RING/U-box"/>
    <property type="match status" value="1"/>
</dbReference>
<evidence type="ECO:0000256" key="4">
    <source>
        <dbReference type="ARBA" id="ARBA00012483"/>
    </source>
</evidence>
<comment type="pathway">
    <text evidence="3">Protein modification; protein ubiquitination.</text>
</comment>
<keyword evidence="11 18" id="KW-1133">Transmembrane helix</keyword>
<feature type="compositionally biased region" description="Polar residues" evidence="17">
    <location>
        <begin position="19"/>
        <end position="29"/>
    </location>
</feature>
<evidence type="ECO:0000256" key="5">
    <source>
        <dbReference type="ARBA" id="ARBA00022679"/>
    </source>
</evidence>
<evidence type="ECO:0000313" key="20">
    <source>
        <dbReference type="Ensembl" id="ENSHCOP00000023656.1"/>
    </source>
</evidence>
<comment type="function">
    <text evidence="13">E3 ubiquitin-protein ligase that acts in the endoplasmic reticulum (ER)-associated degradation (ERAD) pathway, which targets misfolded proteins that accumulate in the endoplasmic reticulum (ER) for ubiquitination and subsequent proteasome-mediated degradation. Protects cells from ER stress-induced apoptosis.</text>
</comment>
<keyword evidence="9" id="KW-0833">Ubl conjugation pathway</keyword>
<keyword evidence="8 16" id="KW-0863">Zinc-finger</keyword>
<comment type="subcellular location">
    <subcellularLocation>
        <location evidence="2">Endomembrane system</location>
        <topology evidence="2">Multi-pass membrane protein</topology>
    </subcellularLocation>
</comment>
<dbReference type="EC" id="2.3.2.27" evidence="4"/>
<keyword evidence="10" id="KW-0862">Zinc</keyword>
<feature type="transmembrane region" description="Helical" evidence="18">
    <location>
        <begin position="257"/>
        <end position="280"/>
    </location>
</feature>
<evidence type="ECO:0000256" key="10">
    <source>
        <dbReference type="ARBA" id="ARBA00022833"/>
    </source>
</evidence>
<evidence type="ECO:0000256" key="8">
    <source>
        <dbReference type="ARBA" id="ARBA00022771"/>
    </source>
</evidence>
<dbReference type="GO" id="GO:0005783">
    <property type="term" value="C:endoplasmic reticulum"/>
    <property type="evidence" value="ECO:0007669"/>
    <property type="project" value="TreeGrafter"/>
</dbReference>
<keyword evidence="5" id="KW-0808">Transferase</keyword>
<dbReference type="GeneTree" id="ENSGT00940000156740"/>
<feature type="transmembrane region" description="Helical" evidence="18">
    <location>
        <begin position="216"/>
        <end position="245"/>
    </location>
</feature>
<reference evidence="20" key="2">
    <citation type="submission" date="2025-09" db="UniProtKB">
        <authorList>
            <consortium name="Ensembl"/>
        </authorList>
    </citation>
    <scope>IDENTIFICATION</scope>
</reference>
<dbReference type="PANTHER" id="PTHR15860:SF1">
    <property type="entry name" value="E3 UBIQUITIN-PROTEIN LIGASE RNFT1"/>
    <property type="match status" value="1"/>
</dbReference>
<proteinExistence type="predicted"/>
<feature type="transmembrane region" description="Helical" evidence="18">
    <location>
        <begin position="292"/>
        <end position="313"/>
    </location>
</feature>
<reference evidence="20" key="1">
    <citation type="submission" date="2025-08" db="UniProtKB">
        <authorList>
            <consortium name="Ensembl"/>
        </authorList>
    </citation>
    <scope>IDENTIFICATION</scope>
</reference>
<evidence type="ECO:0000256" key="17">
    <source>
        <dbReference type="SAM" id="MobiDB-lite"/>
    </source>
</evidence>
<dbReference type="InterPro" id="IPR013083">
    <property type="entry name" value="Znf_RING/FYVE/PHD"/>
</dbReference>
<sequence>MKLRLQNDRRAVKVRESPTVMQPNSSQEGTHLRNGLSLTLQAELPSRTTPSGAAGTIHSDANEVRVSLSGGAPGESGGAASARRSRINPHSHSHSHGHTRGQRHPTSDADPTDSADLDSGEPTTSLSELRCLFRWFQKSLPFLIILSAKLVLQHALGLAVGVGLFTTFLDLQKRLHCVWLLLLLVSSTLLLSYTFLPQTLYNCLVFLSPTFEPLGFWEVLWAVGITNFIIKFLCMGIKCLLLLLPASLLNYRAQGRWLLLSEELAQVYQAAAPVPLWFRYLVTYQEADGNPALTVGVLLALLYLILKLLGLYGQCKSLLKTVRIVLKSEVRTAATRSQCMEAGDVCPICQGEYREPQSLICQHIICDQCIALWFNREKSCPLCPTVITEKVYKWKDGATSAYLQIY</sequence>
<evidence type="ECO:0000256" key="14">
    <source>
        <dbReference type="ARBA" id="ARBA00039413"/>
    </source>
</evidence>
<feature type="region of interest" description="Disordered" evidence="17">
    <location>
        <begin position="66"/>
        <end position="121"/>
    </location>
</feature>
<evidence type="ECO:0000256" key="15">
    <source>
        <dbReference type="ARBA" id="ARBA00042946"/>
    </source>
</evidence>
<accession>A0A3Q3DY83</accession>
<keyword evidence="21" id="KW-1185">Reference proteome</keyword>
<evidence type="ECO:0000256" key="1">
    <source>
        <dbReference type="ARBA" id="ARBA00000900"/>
    </source>
</evidence>
<dbReference type="GO" id="GO:1904294">
    <property type="term" value="P:positive regulation of ERAD pathway"/>
    <property type="evidence" value="ECO:0007669"/>
    <property type="project" value="InterPro"/>
</dbReference>
<evidence type="ECO:0000313" key="21">
    <source>
        <dbReference type="Proteomes" id="UP000264820"/>
    </source>
</evidence>
<dbReference type="Proteomes" id="UP000264820">
    <property type="component" value="Unplaced"/>
</dbReference>
<evidence type="ECO:0000256" key="12">
    <source>
        <dbReference type="ARBA" id="ARBA00023136"/>
    </source>
</evidence>
<dbReference type="Pfam" id="PF13639">
    <property type="entry name" value="zf-RING_2"/>
    <property type="match status" value="1"/>
</dbReference>
<dbReference type="PROSITE" id="PS00518">
    <property type="entry name" value="ZF_RING_1"/>
    <property type="match status" value="1"/>
</dbReference>
<feature type="transmembrane region" description="Helical" evidence="18">
    <location>
        <begin position="177"/>
        <end position="196"/>
    </location>
</feature>
<evidence type="ECO:0000256" key="18">
    <source>
        <dbReference type="SAM" id="Phobius"/>
    </source>
</evidence>
<protein>
    <recommendedName>
        <fullName evidence="14">E3 ubiquitin-protein ligase RNFT1</fullName>
        <ecNumber evidence="4">2.3.2.27</ecNumber>
    </recommendedName>
    <alternativeName>
        <fullName evidence="15">RING finger and transmembrane domain-containing protein 1</fullName>
    </alternativeName>
</protein>
<organism evidence="20 21">
    <name type="scientific">Hippocampus comes</name>
    <name type="common">Tiger tail seahorse</name>
    <dbReference type="NCBI Taxonomy" id="109280"/>
    <lineage>
        <taxon>Eukaryota</taxon>
        <taxon>Metazoa</taxon>
        <taxon>Chordata</taxon>
        <taxon>Craniata</taxon>
        <taxon>Vertebrata</taxon>
        <taxon>Euteleostomi</taxon>
        <taxon>Actinopterygii</taxon>
        <taxon>Neopterygii</taxon>
        <taxon>Teleostei</taxon>
        <taxon>Neoteleostei</taxon>
        <taxon>Acanthomorphata</taxon>
        <taxon>Syngnathiaria</taxon>
        <taxon>Syngnathiformes</taxon>
        <taxon>Syngnathoidei</taxon>
        <taxon>Syngnathidae</taxon>
        <taxon>Hippocampus</taxon>
    </lineage>
</organism>
<dbReference type="PROSITE" id="PS50089">
    <property type="entry name" value="ZF_RING_2"/>
    <property type="match status" value="1"/>
</dbReference>
<dbReference type="InterPro" id="IPR044235">
    <property type="entry name" value="RNFT1/2"/>
</dbReference>